<evidence type="ECO:0000256" key="7">
    <source>
        <dbReference type="ARBA" id="ARBA00022827"/>
    </source>
</evidence>
<comment type="caution">
    <text evidence="13">The sequence shown here is derived from an EMBL/GenBank/DDBJ whole genome shotgun (WGS) entry which is preliminary data.</text>
</comment>
<dbReference type="Pfam" id="PF13932">
    <property type="entry name" value="SAM_GIDA_C"/>
    <property type="match status" value="1"/>
</dbReference>
<evidence type="ECO:0000256" key="8">
    <source>
        <dbReference type="ARBA" id="ARBA00023027"/>
    </source>
</evidence>
<dbReference type="InterPro" id="IPR047001">
    <property type="entry name" value="MnmG_C_subdom"/>
</dbReference>
<keyword evidence="8 11" id="KW-0520">NAD</keyword>
<dbReference type="Gene3D" id="1.10.150.570">
    <property type="entry name" value="GidA associated domain, C-terminal subdomain"/>
    <property type="match status" value="1"/>
</dbReference>
<comment type="similarity">
    <text evidence="3 11">Belongs to the MnmG family.</text>
</comment>
<feature type="binding site" evidence="11">
    <location>
        <begin position="12"/>
        <end position="17"/>
    </location>
    <ligand>
        <name>FAD</name>
        <dbReference type="ChEBI" id="CHEBI:57692"/>
    </ligand>
</feature>
<comment type="subcellular location">
    <subcellularLocation>
        <location evidence="11">Cytoplasm</location>
    </subcellularLocation>
</comment>
<dbReference type="InterPro" id="IPR040131">
    <property type="entry name" value="MnmG_N"/>
</dbReference>
<evidence type="ECO:0000256" key="5">
    <source>
        <dbReference type="ARBA" id="ARBA00022630"/>
    </source>
</evidence>
<dbReference type="InterPro" id="IPR004416">
    <property type="entry name" value="MnmG"/>
</dbReference>
<dbReference type="InterPro" id="IPR044920">
    <property type="entry name" value="MnmG_C_subdom_sf"/>
</dbReference>
<dbReference type="GO" id="GO:0030488">
    <property type="term" value="P:tRNA methylation"/>
    <property type="evidence" value="ECO:0007669"/>
    <property type="project" value="TreeGrafter"/>
</dbReference>
<evidence type="ECO:0000256" key="1">
    <source>
        <dbReference type="ARBA" id="ARBA00001974"/>
    </source>
</evidence>
<dbReference type="InterPro" id="IPR049312">
    <property type="entry name" value="GIDA_C_N"/>
</dbReference>
<evidence type="ECO:0000256" key="10">
    <source>
        <dbReference type="ARBA" id="ARBA00031800"/>
    </source>
</evidence>
<dbReference type="InterPro" id="IPR036188">
    <property type="entry name" value="FAD/NAD-bd_sf"/>
</dbReference>
<comment type="cofactor">
    <cofactor evidence="1 11">
        <name>FAD</name>
        <dbReference type="ChEBI" id="CHEBI:57692"/>
    </cofactor>
</comment>
<accession>A0AAJ1IFI9</accession>
<evidence type="ECO:0000256" key="3">
    <source>
        <dbReference type="ARBA" id="ARBA00007653"/>
    </source>
</evidence>
<name>A0AAJ1IFI9_9SPIO</name>
<evidence type="ECO:0000259" key="12">
    <source>
        <dbReference type="SMART" id="SM01228"/>
    </source>
</evidence>
<dbReference type="Pfam" id="PF21680">
    <property type="entry name" value="GIDA_C_1st"/>
    <property type="match status" value="1"/>
</dbReference>
<keyword evidence="11" id="KW-0963">Cytoplasm</keyword>
<dbReference type="Proteomes" id="UP001221217">
    <property type="component" value="Unassembled WGS sequence"/>
</dbReference>
<reference evidence="13 14" key="1">
    <citation type="submission" date="2022-12" db="EMBL/GenBank/DDBJ databases">
        <title>Metagenome assembled genome from gulf of manar.</title>
        <authorList>
            <person name="Kohli P."/>
            <person name="Pk S."/>
            <person name="Venkata Ramana C."/>
            <person name="Sasikala C."/>
        </authorList>
    </citation>
    <scope>NUCLEOTIDE SEQUENCE [LARGE SCALE GENOMIC DNA]</scope>
    <source>
        <strain evidence="13">JB008</strain>
    </source>
</reference>
<evidence type="ECO:0000256" key="4">
    <source>
        <dbReference type="ARBA" id="ARBA00020461"/>
    </source>
</evidence>
<evidence type="ECO:0000256" key="2">
    <source>
        <dbReference type="ARBA" id="ARBA00003717"/>
    </source>
</evidence>
<dbReference type="GO" id="GO:0050660">
    <property type="term" value="F:flavin adenine dinucleotide binding"/>
    <property type="evidence" value="ECO:0007669"/>
    <property type="project" value="UniProtKB-UniRule"/>
</dbReference>
<dbReference type="InterPro" id="IPR026904">
    <property type="entry name" value="MnmG_C"/>
</dbReference>
<dbReference type="GO" id="GO:0002098">
    <property type="term" value="P:tRNA wobble uridine modification"/>
    <property type="evidence" value="ECO:0007669"/>
    <property type="project" value="InterPro"/>
</dbReference>
<dbReference type="EMBL" id="JAQQAL010000044">
    <property type="protein sequence ID" value="MDC7228374.1"/>
    <property type="molecule type" value="Genomic_DNA"/>
</dbReference>
<comment type="caution">
    <text evidence="11">Lacks conserved residue(s) required for the propagation of feature annotation.</text>
</comment>
<evidence type="ECO:0000256" key="9">
    <source>
        <dbReference type="ARBA" id="ARBA00025948"/>
    </source>
</evidence>
<dbReference type="Gene3D" id="1.10.10.1800">
    <property type="entry name" value="tRNA uridine 5-carboxymethylaminomethyl modification enzyme MnmG/GidA"/>
    <property type="match status" value="1"/>
</dbReference>
<feature type="domain" description="tRNA uridine 5-carboxymethylaminomethyl modification enzyme C-terminal subdomain" evidence="12">
    <location>
        <begin position="544"/>
        <end position="615"/>
    </location>
</feature>
<evidence type="ECO:0000256" key="6">
    <source>
        <dbReference type="ARBA" id="ARBA00022694"/>
    </source>
</evidence>
<dbReference type="Pfam" id="PF01134">
    <property type="entry name" value="GIDA"/>
    <property type="match status" value="1"/>
</dbReference>
<feature type="binding site" evidence="11">
    <location>
        <begin position="273"/>
        <end position="287"/>
    </location>
    <ligand>
        <name>NAD(+)</name>
        <dbReference type="ChEBI" id="CHEBI:57540"/>
    </ligand>
</feature>
<evidence type="ECO:0000313" key="13">
    <source>
        <dbReference type="EMBL" id="MDC7228374.1"/>
    </source>
</evidence>
<keyword evidence="6 11" id="KW-0819">tRNA processing</keyword>
<comment type="function">
    <text evidence="2 11">NAD-binding protein involved in the addition of a carboxymethylaminomethyl (cmnm) group at the wobble position (U34) of certain tRNAs, forming tRNA-cmnm(5)s(2)U34.</text>
</comment>
<organism evidence="13 14">
    <name type="scientific">Candidatus Thalassospirochaeta sargassi</name>
    <dbReference type="NCBI Taxonomy" id="3119039"/>
    <lineage>
        <taxon>Bacteria</taxon>
        <taxon>Pseudomonadati</taxon>
        <taxon>Spirochaetota</taxon>
        <taxon>Spirochaetia</taxon>
        <taxon>Spirochaetales</taxon>
        <taxon>Spirochaetaceae</taxon>
        <taxon>Candidatus Thalassospirochaeta</taxon>
    </lineage>
</organism>
<dbReference type="FunFam" id="1.10.150.570:FF:000001">
    <property type="entry name" value="tRNA uridine 5-carboxymethylaminomethyl modification enzyme MnmG"/>
    <property type="match status" value="1"/>
</dbReference>
<dbReference type="InterPro" id="IPR002218">
    <property type="entry name" value="MnmG-rel"/>
</dbReference>
<protein>
    <recommendedName>
        <fullName evidence="4 11">tRNA uridine 5-carboxymethylaminomethyl modification enzyme MnmG</fullName>
    </recommendedName>
    <alternativeName>
        <fullName evidence="10 11">Glucose-inhibited division protein A</fullName>
    </alternativeName>
</protein>
<evidence type="ECO:0000256" key="11">
    <source>
        <dbReference type="HAMAP-Rule" id="MF_00129"/>
    </source>
</evidence>
<dbReference type="GO" id="GO:0005829">
    <property type="term" value="C:cytosol"/>
    <property type="evidence" value="ECO:0007669"/>
    <property type="project" value="TreeGrafter"/>
</dbReference>
<evidence type="ECO:0000313" key="14">
    <source>
        <dbReference type="Proteomes" id="UP001221217"/>
    </source>
</evidence>
<dbReference type="InterPro" id="IPR020595">
    <property type="entry name" value="MnmG-rel_CS"/>
</dbReference>
<keyword evidence="7 11" id="KW-0274">FAD</keyword>
<sequence>MSNTDFDAIVIGGGHAGIEASLALARLGFETMLITQSLDTIGRLSCNPSIGGLSKGNIVREIDALGGEMAQLIDKSMIQFRILNQRRGPAVQAPRAQADKFLYNRLAKETVEGQKHLQPFQDTVTDFILDHDSRNIKGVVTERGRRFTARTVVMTTGTFMEGKIFIGDYESPSGRIGEPAAIGLGSSLRRLGFRVARLKTGTPARVSSASIDYSRMEEQPGDPDIIPFSFANETVDRPQVPCWITYTNEKTHDIIRANMDKSPLYGGKIVGTGPRYCPSIEDKVVRFPDRDRHQIFVEPEGLGSDEMYLNGISSSLPETVQESFIRTLPGLEDVKIMRPGYAVEYDFIDPRQLLPSLMTKQISGLFSAGQTNGTSGYEEAGCQGLLAGINAAMYMLGRDPLILSRSEAYSGVLVDDLVTLGTKEPYRMFTSRAEYRLCLRHDTADIRLSEKAAYAGLRTPVAAEALAMKVKGLDEIKDLLASRRVGKKELEAAVGRVDGIEQRLGESFEKLMKVPGFSAADLLVLDPELENRNRRWLEQAAIDIKYEGYIGRQEKQIRRFKRMENLKIPVDFNYDTISGISVEAIEKFKDIKPLSVGQASRISGVRSSDIAVLLVALGRGAGVSEDDE</sequence>
<dbReference type="NCBIfam" id="TIGR00136">
    <property type="entry name" value="mnmG_gidA"/>
    <property type="match status" value="1"/>
</dbReference>
<dbReference type="PROSITE" id="PS01280">
    <property type="entry name" value="GIDA_1"/>
    <property type="match status" value="1"/>
</dbReference>
<keyword evidence="5 11" id="KW-0285">Flavoprotein</keyword>
<gene>
    <name evidence="11 13" type="primary">mnmG</name>
    <name evidence="11" type="synonym">gidA</name>
    <name evidence="13" type="ORF">PQJ61_16545</name>
</gene>
<dbReference type="PROSITE" id="PS01281">
    <property type="entry name" value="GIDA_2"/>
    <property type="match status" value="1"/>
</dbReference>
<proteinExistence type="inferred from homology"/>
<dbReference type="SMART" id="SM01228">
    <property type="entry name" value="GIDA_assoc_3"/>
    <property type="match status" value="1"/>
</dbReference>
<comment type="subunit">
    <text evidence="9 11">Homodimer. Heterotetramer of two MnmE and two MnmG subunits.</text>
</comment>
<dbReference type="AlphaFoldDB" id="A0AAJ1IFI9"/>
<dbReference type="HAMAP" id="MF_00129">
    <property type="entry name" value="MnmG_GidA"/>
    <property type="match status" value="1"/>
</dbReference>
<dbReference type="FunFam" id="3.50.50.60:FF:000002">
    <property type="entry name" value="tRNA uridine 5-carboxymethylaminomethyl modification enzyme MnmG"/>
    <property type="match status" value="1"/>
</dbReference>
<dbReference type="SUPFAM" id="SSF51905">
    <property type="entry name" value="FAD/NAD(P)-binding domain"/>
    <property type="match status" value="1"/>
</dbReference>
<dbReference type="PANTHER" id="PTHR11806:SF0">
    <property type="entry name" value="PROTEIN MTO1 HOMOLOG, MITOCHONDRIAL"/>
    <property type="match status" value="1"/>
</dbReference>
<dbReference type="Gene3D" id="3.50.50.60">
    <property type="entry name" value="FAD/NAD(P)-binding domain"/>
    <property type="match status" value="2"/>
</dbReference>
<dbReference type="PANTHER" id="PTHR11806">
    <property type="entry name" value="GLUCOSE INHIBITED DIVISION PROTEIN A"/>
    <property type="match status" value="1"/>
</dbReference>